<accession>A0A7C9VKL3</accession>
<feature type="transmembrane region" description="Helical" evidence="1">
    <location>
        <begin position="261"/>
        <end position="280"/>
    </location>
</feature>
<evidence type="ECO:0000313" key="3">
    <source>
        <dbReference type="Proteomes" id="UP000480266"/>
    </source>
</evidence>
<evidence type="ECO:0000256" key="1">
    <source>
        <dbReference type="SAM" id="Phobius"/>
    </source>
</evidence>
<keyword evidence="1" id="KW-0812">Transmembrane</keyword>
<keyword evidence="1" id="KW-0472">Membrane</keyword>
<proteinExistence type="predicted"/>
<feature type="transmembrane region" description="Helical" evidence="1">
    <location>
        <begin position="41"/>
        <end position="63"/>
    </location>
</feature>
<feature type="non-terminal residue" evidence="2">
    <location>
        <position position="336"/>
    </location>
</feature>
<evidence type="ECO:0000313" key="2">
    <source>
        <dbReference type="EMBL" id="NGX98409.1"/>
    </source>
</evidence>
<organism evidence="2 3">
    <name type="scientific">Candidatus Afipia apatlaquensis</name>
    <dbReference type="NCBI Taxonomy" id="2712852"/>
    <lineage>
        <taxon>Bacteria</taxon>
        <taxon>Pseudomonadati</taxon>
        <taxon>Pseudomonadota</taxon>
        <taxon>Alphaproteobacteria</taxon>
        <taxon>Hyphomicrobiales</taxon>
        <taxon>Nitrobacteraceae</taxon>
        <taxon>Afipia</taxon>
    </lineage>
</organism>
<sequence>MTEQTASFVRQKIAEPRRAPVRTTGVIGFARERLFNSPLNIMITLIGVALLWLILVPAVKFLFVDAVWQGSDRNACLEASAGRVVGACWPFVQAKFDQFIYGFYPEDQRWRVNLTFALGALLLLPLLIPRAPAKALNSGLFFAAYPVIGFFLLRGGGVKGFAIHWLADLGNGLASSFQDAGARLASTAIMGPLGQGLSFVGRLVGWIGDGLAILIWPVEWLRDYIERFQSPLWTDLAATAIIVSLLMFFLTGGFRNGWRALFKSIAIFAGIAAVITVMGLDKGGLPIVDTRSWGGLLVTLVVSVTGIVASMPVGMILALGRRSTIPLIRVFSIAFI</sequence>
<keyword evidence="3" id="KW-1185">Reference proteome</keyword>
<gene>
    <name evidence="2" type="ORF">G4V63_25350</name>
</gene>
<dbReference type="Proteomes" id="UP000480266">
    <property type="component" value="Unassembled WGS sequence"/>
</dbReference>
<protein>
    <submittedName>
        <fullName evidence="2">Amino acid ABC transporter permease</fullName>
    </submittedName>
</protein>
<feature type="transmembrane region" description="Helical" evidence="1">
    <location>
        <begin position="110"/>
        <end position="129"/>
    </location>
</feature>
<comment type="caution">
    <text evidence="2">The sequence shown here is derived from an EMBL/GenBank/DDBJ whole genome shotgun (WGS) entry which is preliminary data.</text>
</comment>
<feature type="transmembrane region" description="Helical" evidence="1">
    <location>
        <begin position="135"/>
        <end position="153"/>
    </location>
</feature>
<dbReference type="AlphaFoldDB" id="A0A7C9VKL3"/>
<feature type="transmembrane region" description="Helical" evidence="1">
    <location>
        <begin position="236"/>
        <end position="254"/>
    </location>
</feature>
<feature type="transmembrane region" description="Helical" evidence="1">
    <location>
        <begin position="292"/>
        <end position="319"/>
    </location>
</feature>
<keyword evidence="1" id="KW-1133">Transmembrane helix</keyword>
<dbReference type="EMBL" id="JAAMRR010001285">
    <property type="protein sequence ID" value="NGX98409.1"/>
    <property type="molecule type" value="Genomic_DNA"/>
</dbReference>
<name>A0A7C9VKL3_9BRAD</name>
<reference evidence="2" key="1">
    <citation type="submission" date="2020-02" db="EMBL/GenBank/DDBJ databases">
        <title>Draft genome sequence of Candidatus Afipia apatlaquensis IBT-C3, a potential strain for decolorization of textile dyes.</title>
        <authorList>
            <person name="Sanchez-Reyes A."/>
            <person name="Breton-Deval L."/>
            <person name="Mangelson H."/>
            <person name="Sanchez-Flores A."/>
        </authorList>
    </citation>
    <scope>NUCLEOTIDE SEQUENCE [LARGE SCALE GENOMIC DNA]</scope>
    <source>
        <strain evidence="2">IBT-C3</strain>
    </source>
</reference>